<evidence type="ECO:0000256" key="10">
    <source>
        <dbReference type="ARBA" id="ARBA00022741"/>
    </source>
</evidence>
<keyword evidence="8" id="KW-0732">Signal</keyword>
<dbReference type="InterPro" id="IPR000719">
    <property type="entry name" value="Prot_kinase_dom"/>
</dbReference>
<keyword evidence="15" id="KW-0829">Tyrosine-protein kinase</keyword>
<feature type="domain" description="Protein kinase" evidence="24">
    <location>
        <begin position="1203"/>
        <end position="1487"/>
    </location>
</feature>
<evidence type="ECO:0000256" key="2">
    <source>
        <dbReference type="ARBA" id="ARBA00004479"/>
    </source>
</evidence>
<feature type="binding site" evidence="21">
    <location>
        <position position="1237"/>
    </location>
    <ligand>
        <name>ATP</name>
        <dbReference type="ChEBI" id="CHEBI:30616"/>
    </ligand>
</feature>
<dbReference type="PANTHER" id="PTHR24416">
    <property type="entry name" value="TYROSINE-PROTEIN KINASE RECEPTOR"/>
    <property type="match status" value="1"/>
</dbReference>
<evidence type="ECO:0000256" key="17">
    <source>
        <dbReference type="ARBA" id="ARBA00023170"/>
    </source>
</evidence>
<dbReference type="VEuPathDB" id="VectorBase:GMOY006725"/>
<dbReference type="Gene3D" id="1.10.510.10">
    <property type="entry name" value="Transferase(Phosphotransferase) domain 1"/>
    <property type="match status" value="1"/>
</dbReference>
<comment type="subcellular location">
    <subcellularLocation>
        <location evidence="2">Membrane</location>
        <topology evidence="2">Single-pass type I membrane protein</topology>
    </subcellularLocation>
</comment>
<feature type="region of interest" description="Disordered" evidence="23">
    <location>
        <begin position="1984"/>
        <end position="2105"/>
    </location>
</feature>
<keyword evidence="14" id="KW-0472">Membrane</keyword>
<evidence type="ECO:0000256" key="6">
    <source>
        <dbReference type="ARBA" id="ARBA00022692"/>
    </source>
</evidence>
<dbReference type="InterPro" id="IPR001245">
    <property type="entry name" value="Ser-Thr/Tyr_kinase_cat_dom"/>
</dbReference>
<dbReference type="InterPro" id="IPR013783">
    <property type="entry name" value="Ig-like_fold"/>
</dbReference>
<keyword evidence="4" id="KW-0808">Transferase</keyword>
<dbReference type="InterPro" id="IPR050122">
    <property type="entry name" value="RTK"/>
</dbReference>
<dbReference type="InterPro" id="IPR002011">
    <property type="entry name" value="Tyr_kinase_rcpt_2_CS"/>
</dbReference>
<keyword evidence="26" id="KW-1185">Reference proteome</keyword>
<proteinExistence type="inferred from homology"/>
<dbReference type="Proteomes" id="UP000092444">
    <property type="component" value="Unassembled WGS sequence"/>
</dbReference>
<keyword evidence="3 22" id="KW-0597">Phosphoprotein</keyword>
<keyword evidence="5" id="KW-0165">Cleavage on pair of basic residues</keyword>
<comment type="similarity">
    <text evidence="22">Belongs to the protein kinase superfamily. Tyr protein kinase family. Insulin receptor subfamily.</text>
</comment>
<dbReference type="InterPro" id="IPR020635">
    <property type="entry name" value="Tyr_kinase_cat_dom"/>
</dbReference>
<dbReference type="Gene3D" id="2.60.40.10">
    <property type="entry name" value="Immunoglobulins"/>
    <property type="match status" value="3"/>
</dbReference>
<dbReference type="InterPro" id="IPR036941">
    <property type="entry name" value="Rcpt_L-dom_sf"/>
</dbReference>
<dbReference type="PROSITE" id="PS00107">
    <property type="entry name" value="PROTEIN_KINASE_ATP"/>
    <property type="match status" value="1"/>
</dbReference>
<evidence type="ECO:0000256" key="1">
    <source>
        <dbReference type="ARBA" id="ARBA00001936"/>
    </source>
</evidence>
<dbReference type="SUPFAM" id="SSF56112">
    <property type="entry name" value="Protein kinase-like (PK-like)"/>
    <property type="match status" value="1"/>
</dbReference>
<protein>
    <recommendedName>
        <fullName evidence="22">Tyrosine-protein kinase receptor</fullName>
        <ecNumber evidence="22">2.7.10.1</ecNumber>
    </recommendedName>
</protein>
<dbReference type="InterPro" id="IPR011009">
    <property type="entry name" value="Kinase-like_dom_sf"/>
</dbReference>
<keyword evidence="7" id="KW-0479">Metal-binding</keyword>
<sequence>MAFIANVCNCMDIDIGPIVNNLMVKKRKLYLYKRFKMNKTDETINTGANNEYETNATNQTSIITFPSQIKSELTVVDDEQTESNDTSLYCKRTVNPCNIKSLSYELSQTETSTEVDEQHQEMNSPWNHPYSGVAANKTNFKQPAPQTLLTTFHYSTCPQLSPRTSSPLTPFQSIGCGSKENLPLQIKHKKPFDHDLSSSSKSTLKKLIFLDERQSVATTCSQFRITALSEMLKHLNSSIISLACPGFNQKFAKQKLLKLDTKCYHLQRPQRKRSPATLGTQILHRRLTNATILNMVLMGLWFLALLSPSTHALASLETSLQTSSVAFTARSETTSPPVRLSRTETVCKSLDIRNTPSEFRQLENCTVIEGFLLITLVTTHTTSEFTETYPLLTEVTEFIIVYQVQNLRSLAQIFPNLSVIRGRNLFEGYALIVYSNMHLEELGLSKLTTISRGGVRIEKNVMLCFVKTIDWSQIVSNTTDIVIEYLDRRCLTAESCTRIGTKYENNKPETLVPYNGRCSTRCPEGYSKINLTCTECGDKCLKKCVGGQIDSVARAKEYHGCTHIIDEGLTIIIKRGGRHLIEDLEYGLASIEVITTYLKVQGTYGMLNLRFFKNLKTIKGERLVEDKYAFYVLENTDMESIWATNQTVRIEAGTVYFHFNPKLCLTEIETLLPMLKNQTKFDKNEVSEDSNGSRGSCNTTFLNVTLTTIKSQIAIVEILNPMKFEDERTFIGYQYLHIEDNFGNATKHGFRPCDDGWTISLPTKETRYFFLNLKPFTQYAYYVKTMTISTERRNAQSPVQRFITKSDQPKFVNKLQAYPNSSSEIVMTWLPPTSANGKLKKYKIRAVLVQRIQNSESRNYCKDPLKEIKIENPKIESPRTEKPPISEDCKCPKPKDSVYDDENADANIHASIELENTLQNFIYVKKTNDSVHIESADIAENNESDMTRRRRRNIEGTPNDSFLLRHIRDIPIDEYNRTVRSALIESKQEKHNMPSNITRKDEDGLYYEVIAISVNATTTDYVFKTLKHFSWYMIGVEACREPEEGASPNECSMEVKTLVRTLMLDDVDKVEKLRADLEPTNSSRSSIRLFWERPARPNGAVVSYTIMYELQTQDAVEEKKCITEVDYTELDYQHNGYVLTALIAGICVALLTLLSLIGGTIYFLVRKRFLTPPSDLKMFPTVNPYYISLQYIPDEWEVARDRVIQLNPLGQGSFGMVYEGILKGYNNSAEDTPCAVKTVNENATDRERMNFLNEASVMKQFDTYHVVRLLGVCSRGQPALVIMELMKNGDLKSYLRAHRPDERDEFGMTLAERGLPSQPPPLSRIYQMAIEIADGMAYLSAKKFVHRDLAARNCMVAADLTVKIGDFGMTRDIYETDYYRKGTKGLLPVRWMPPESLRDGVYSSASDVFSYGVVLWEMSTLASQPYQGLSNDQVLRYVIEGGVMERPENCPDKLYSLMQKCWHHRPTARPTFMEIIRYLADLADPHFREVSFYHSEEGQQVLAKEIAERNQRSGDVFEEPENDMEDVTTPLRMEEYGGFQLAEENDSSGENQVESPITMNIDPPHSPCSLGSAIVVSSTPDVQSKNSLILSQNLHHNQVLSSLPSTSSGLARVNSQLQSHIHPQRQLYPSSHRRFLHGIVRGTVDDVDAYVQPDYEENEERGRLGTDERGYELYDPSPNYREQVSCHAGDDEEDNFAIPSAGQNLLLSSRERQILPRIMPLSSSVPDDVIGQPTASSLHPSTASAASSNTSSKATTSGKYSNLKAVADSLGNSLMPTLLRKNIRFFNHKRSGSNVSHNSSSSNPCAPISGAGDGSSSNLTRGGRGKSMSGQNLGTIESGGSGSAGSFCSNPRFFTPAASISENPNYRRLNESSSVEGGGDSTKMKPKLPSTSTFTISSNPNYQILDESLNSSGTSSANPNYQLQTCPITTTSQSSENANYVIMSEPQQNEGIGNTVNVSENPNYQMMGPSLALATTATEIQATQPERDRLDKFSCSPSSSSSPHESEEDFETTEGMKMDRIPLSRRSSNSQSQHKRSSDRSRSSSGHSHATTPTNTPSTSTGAHGTQLRLIPTSTFSLKEKWLKQQQQQQSSPPPPPNGFVGREA</sequence>
<evidence type="ECO:0000256" key="16">
    <source>
        <dbReference type="ARBA" id="ARBA00023157"/>
    </source>
</evidence>
<evidence type="ECO:0000256" key="5">
    <source>
        <dbReference type="ARBA" id="ARBA00022685"/>
    </source>
</evidence>
<dbReference type="STRING" id="37546.A0A1B0G0F9"/>
<feature type="compositionally biased region" description="Low complexity" evidence="23">
    <location>
        <begin position="1741"/>
        <end position="1757"/>
    </location>
</feature>
<evidence type="ECO:0000256" key="15">
    <source>
        <dbReference type="ARBA" id="ARBA00023137"/>
    </source>
</evidence>
<evidence type="ECO:0000313" key="25">
    <source>
        <dbReference type="EnsemblMetazoa" id="GMOY006725-PA"/>
    </source>
</evidence>
<feature type="region of interest" description="Disordered" evidence="23">
    <location>
        <begin position="1864"/>
        <end position="1893"/>
    </location>
</feature>
<dbReference type="PhylomeDB" id="A0A1B0G0F9"/>
<keyword evidence="9" id="KW-0677">Repeat</keyword>
<feature type="compositionally biased region" description="Low complexity" evidence="23">
    <location>
        <begin position="2043"/>
        <end position="2061"/>
    </location>
</feature>
<dbReference type="SUPFAM" id="SSF52058">
    <property type="entry name" value="L domain-like"/>
    <property type="match status" value="2"/>
</dbReference>
<dbReference type="CDD" id="cd00063">
    <property type="entry name" value="FN3"/>
    <property type="match status" value="1"/>
</dbReference>
<reference evidence="25" key="1">
    <citation type="submission" date="2020-05" db="UniProtKB">
        <authorList>
            <consortium name="EnsemblMetazoa"/>
        </authorList>
    </citation>
    <scope>IDENTIFICATION</scope>
    <source>
        <strain evidence="25">Yale</strain>
    </source>
</reference>
<dbReference type="EnsemblMetazoa" id="GMOY006725-RA">
    <property type="protein sequence ID" value="GMOY006725-PA"/>
    <property type="gene ID" value="GMOY006725"/>
</dbReference>
<dbReference type="GO" id="GO:0051897">
    <property type="term" value="P:positive regulation of phosphatidylinositol 3-kinase/protein kinase B signal transduction"/>
    <property type="evidence" value="ECO:0007669"/>
    <property type="project" value="TreeGrafter"/>
</dbReference>
<dbReference type="PROSITE" id="PS00239">
    <property type="entry name" value="RECEPTOR_TYR_KIN_II"/>
    <property type="match status" value="1"/>
</dbReference>
<dbReference type="SUPFAM" id="SSF49265">
    <property type="entry name" value="Fibronectin type III"/>
    <property type="match status" value="3"/>
</dbReference>
<keyword evidence="10 21" id="KW-0547">Nucleotide-binding</keyword>
<dbReference type="InterPro" id="IPR000494">
    <property type="entry name" value="Rcpt_L-dom"/>
</dbReference>
<keyword evidence="17 22" id="KW-0675">Receptor</keyword>
<dbReference type="GO" id="GO:0005009">
    <property type="term" value="F:insulin receptor activity"/>
    <property type="evidence" value="ECO:0007669"/>
    <property type="project" value="TreeGrafter"/>
</dbReference>
<dbReference type="GO" id="GO:0009653">
    <property type="term" value="P:anatomical structure morphogenesis"/>
    <property type="evidence" value="ECO:0007669"/>
    <property type="project" value="UniProtKB-ARBA"/>
</dbReference>
<evidence type="ECO:0000256" key="9">
    <source>
        <dbReference type="ARBA" id="ARBA00022737"/>
    </source>
</evidence>
<dbReference type="GO" id="GO:0005524">
    <property type="term" value="F:ATP binding"/>
    <property type="evidence" value="ECO:0007669"/>
    <property type="project" value="UniProtKB-UniRule"/>
</dbReference>
<evidence type="ECO:0000256" key="18">
    <source>
        <dbReference type="ARBA" id="ARBA00023180"/>
    </source>
</evidence>
<evidence type="ECO:0000256" key="23">
    <source>
        <dbReference type="SAM" id="MobiDB-lite"/>
    </source>
</evidence>
<keyword evidence="11" id="KW-0418">Kinase</keyword>
<dbReference type="Pfam" id="PF07714">
    <property type="entry name" value="PK_Tyr_Ser-Thr"/>
    <property type="match status" value="1"/>
</dbReference>
<keyword evidence="6 22" id="KW-0812">Transmembrane</keyword>
<dbReference type="Gene3D" id="3.30.200.20">
    <property type="entry name" value="Phosphorylase Kinase, domain 1"/>
    <property type="match status" value="1"/>
</dbReference>
<dbReference type="GO" id="GO:0042593">
    <property type="term" value="P:glucose homeostasis"/>
    <property type="evidence" value="ECO:0007669"/>
    <property type="project" value="TreeGrafter"/>
</dbReference>
<dbReference type="GO" id="GO:0030424">
    <property type="term" value="C:axon"/>
    <property type="evidence" value="ECO:0007669"/>
    <property type="project" value="TreeGrafter"/>
</dbReference>
<organism evidence="25 26">
    <name type="scientific">Glossina morsitans morsitans</name>
    <name type="common">Savannah tsetse fly</name>
    <dbReference type="NCBI Taxonomy" id="37546"/>
    <lineage>
        <taxon>Eukaryota</taxon>
        <taxon>Metazoa</taxon>
        <taxon>Ecdysozoa</taxon>
        <taxon>Arthropoda</taxon>
        <taxon>Hexapoda</taxon>
        <taxon>Insecta</taxon>
        <taxon>Pterygota</taxon>
        <taxon>Neoptera</taxon>
        <taxon>Endopterygota</taxon>
        <taxon>Diptera</taxon>
        <taxon>Brachycera</taxon>
        <taxon>Muscomorpha</taxon>
        <taxon>Hippoboscoidea</taxon>
        <taxon>Glossinidae</taxon>
        <taxon>Glossina</taxon>
    </lineage>
</organism>
<dbReference type="SMART" id="SM00219">
    <property type="entry name" value="TyrKc"/>
    <property type="match status" value="1"/>
</dbReference>
<evidence type="ECO:0000259" key="24">
    <source>
        <dbReference type="PROSITE" id="PS50011"/>
    </source>
</evidence>
<evidence type="ECO:0000313" key="26">
    <source>
        <dbReference type="Proteomes" id="UP000092444"/>
    </source>
</evidence>
<evidence type="ECO:0000256" key="7">
    <source>
        <dbReference type="ARBA" id="ARBA00022723"/>
    </source>
</evidence>
<dbReference type="InterPro" id="IPR008266">
    <property type="entry name" value="Tyr_kinase_AS"/>
</dbReference>
<evidence type="ECO:0000256" key="21">
    <source>
        <dbReference type="PROSITE-ProRule" id="PRU10141"/>
    </source>
</evidence>
<dbReference type="FunFam" id="1.10.510.10:FF:000528">
    <property type="entry name" value="Tyrosine-protein kinase receptor"/>
    <property type="match status" value="1"/>
</dbReference>
<feature type="region of interest" description="Disordered" evidence="23">
    <location>
        <begin position="1791"/>
        <end position="1844"/>
    </location>
</feature>
<evidence type="ECO:0000256" key="12">
    <source>
        <dbReference type="ARBA" id="ARBA00022840"/>
    </source>
</evidence>
<dbReference type="InterPro" id="IPR036116">
    <property type="entry name" value="FN3_sf"/>
</dbReference>
<dbReference type="PANTHER" id="PTHR24416:SF525">
    <property type="entry name" value="INSULIN-LIKE RECEPTOR"/>
    <property type="match status" value="1"/>
</dbReference>
<dbReference type="InterPro" id="IPR017441">
    <property type="entry name" value="Protein_kinase_ATP_BS"/>
</dbReference>
<dbReference type="GO" id="GO:0005899">
    <property type="term" value="C:insulin receptor complex"/>
    <property type="evidence" value="ECO:0007669"/>
    <property type="project" value="TreeGrafter"/>
</dbReference>
<evidence type="ECO:0000256" key="8">
    <source>
        <dbReference type="ARBA" id="ARBA00022729"/>
    </source>
</evidence>
<comment type="cofactor">
    <cofactor evidence="1">
        <name>Mn(2+)</name>
        <dbReference type="ChEBI" id="CHEBI:29035"/>
    </cofactor>
</comment>
<keyword evidence="19" id="KW-0464">Manganese</keyword>
<evidence type="ECO:0000256" key="4">
    <source>
        <dbReference type="ARBA" id="ARBA00022679"/>
    </source>
</evidence>
<keyword evidence="16" id="KW-1015">Disulfide bond</keyword>
<evidence type="ECO:0000256" key="13">
    <source>
        <dbReference type="ARBA" id="ARBA00022989"/>
    </source>
</evidence>
<dbReference type="GO" id="GO:0030154">
    <property type="term" value="P:cell differentiation"/>
    <property type="evidence" value="ECO:0007669"/>
    <property type="project" value="UniProtKB-ARBA"/>
</dbReference>
<dbReference type="InterPro" id="IPR003961">
    <property type="entry name" value="FN3_dom"/>
</dbReference>
<evidence type="ECO:0000256" key="11">
    <source>
        <dbReference type="ARBA" id="ARBA00022777"/>
    </source>
</evidence>
<evidence type="ECO:0000256" key="3">
    <source>
        <dbReference type="ARBA" id="ARBA00022553"/>
    </source>
</evidence>
<keyword evidence="12 21" id="KW-0067">ATP-binding</keyword>
<dbReference type="GO" id="GO:0007399">
    <property type="term" value="P:nervous system development"/>
    <property type="evidence" value="ECO:0007669"/>
    <property type="project" value="UniProtKB-ARBA"/>
</dbReference>
<dbReference type="PROSITE" id="PS50011">
    <property type="entry name" value="PROTEIN_KINASE_DOM"/>
    <property type="match status" value="1"/>
</dbReference>
<dbReference type="FunFam" id="3.30.200.20:FF:000026">
    <property type="entry name" value="Tyrosine-protein kinase receptor"/>
    <property type="match status" value="1"/>
</dbReference>
<dbReference type="PROSITE" id="PS00109">
    <property type="entry name" value="PROTEIN_KINASE_TYR"/>
    <property type="match status" value="1"/>
</dbReference>
<feature type="region of interest" description="Disordered" evidence="23">
    <location>
        <begin position="1722"/>
        <end position="1758"/>
    </location>
</feature>
<dbReference type="EMBL" id="CCAG010004210">
    <property type="status" value="NOT_ANNOTATED_CDS"/>
    <property type="molecule type" value="Genomic_DNA"/>
</dbReference>
<dbReference type="EC" id="2.7.10.1" evidence="22"/>
<dbReference type="GO" id="GO:0046872">
    <property type="term" value="F:metal ion binding"/>
    <property type="evidence" value="ECO:0007669"/>
    <property type="project" value="UniProtKB-KW"/>
</dbReference>
<accession>A0A1B0G0F9</accession>
<evidence type="ECO:0000256" key="20">
    <source>
        <dbReference type="ARBA" id="ARBA00051243"/>
    </source>
</evidence>
<keyword evidence="18" id="KW-0325">Glycoprotein</keyword>
<dbReference type="CDD" id="cd05032">
    <property type="entry name" value="PTKc_InsR_like"/>
    <property type="match status" value="1"/>
</dbReference>
<feature type="compositionally biased region" description="Low complexity" evidence="23">
    <location>
        <begin position="1994"/>
        <end position="2003"/>
    </location>
</feature>
<dbReference type="Pfam" id="PF01030">
    <property type="entry name" value="Recep_L_domain"/>
    <property type="match status" value="2"/>
</dbReference>
<dbReference type="GO" id="GO:0043410">
    <property type="term" value="P:positive regulation of MAPK cascade"/>
    <property type="evidence" value="ECO:0007669"/>
    <property type="project" value="TreeGrafter"/>
</dbReference>
<evidence type="ECO:0000256" key="14">
    <source>
        <dbReference type="ARBA" id="ARBA00023136"/>
    </source>
</evidence>
<dbReference type="PRINTS" id="PR00109">
    <property type="entry name" value="TYRKINASE"/>
</dbReference>
<dbReference type="GO" id="GO:0043560">
    <property type="term" value="F:insulin receptor substrate binding"/>
    <property type="evidence" value="ECO:0007669"/>
    <property type="project" value="TreeGrafter"/>
</dbReference>
<dbReference type="Gene3D" id="3.80.20.20">
    <property type="entry name" value="Receptor L-domain"/>
    <property type="match status" value="2"/>
</dbReference>
<comment type="catalytic activity">
    <reaction evidence="20 22">
        <text>L-tyrosyl-[protein] + ATP = O-phospho-L-tyrosyl-[protein] + ADP + H(+)</text>
        <dbReference type="Rhea" id="RHEA:10596"/>
        <dbReference type="Rhea" id="RHEA-COMP:10136"/>
        <dbReference type="Rhea" id="RHEA-COMP:20101"/>
        <dbReference type="ChEBI" id="CHEBI:15378"/>
        <dbReference type="ChEBI" id="CHEBI:30616"/>
        <dbReference type="ChEBI" id="CHEBI:46858"/>
        <dbReference type="ChEBI" id="CHEBI:61978"/>
        <dbReference type="ChEBI" id="CHEBI:456216"/>
        <dbReference type="EC" id="2.7.10.1"/>
    </reaction>
</comment>
<feature type="compositionally biased region" description="Low complexity" evidence="23">
    <location>
        <begin position="1792"/>
        <end position="1803"/>
    </location>
</feature>
<evidence type="ECO:0000256" key="22">
    <source>
        <dbReference type="RuleBase" id="RU000312"/>
    </source>
</evidence>
<keyword evidence="13" id="KW-1133">Transmembrane helix</keyword>
<name>A0A1B0G0F9_GLOMM</name>
<evidence type="ECO:0000256" key="19">
    <source>
        <dbReference type="ARBA" id="ARBA00023211"/>
    </source>
</evidence>